<proteinExistence type="predicted"/>
<evidence type="ECO:0000313" key="3">
    <source>
        <dbReference type="EMBL" id="GAA1938710.1"/>
    </source>
</evidence>
<feature type="domain" description="HTH merR-type" evidence="2">
    <location>
        <begin position="17"/>
        <end position="87"/>
    </location>
</feature>
<dbReference type="PROSITE" id="PS00552">
    <property type="entry name" value="HTH_MERR_1"/>
    <property type="match status" value="1"/>
</dbReference>
<dbReference type="PANTHER" id="PTHR30204:SF98">
    <property type="entry name" value="HTH-TYPE TRANSCRIPTIONAL REGULATOR ADHR"/>
    <property type="match status" value="1"/>
</dbReference>
<sequence>MSDCPPTLMPMAEVATSLSIGEVAERTGLSVHALRFYEREGLFVNPVRRKAGGNRMYAVDDVEWLRLCVVLRASGMPLPSIRRYAELVRDGGGNEKERLELLLEHQERVHAQIGELNRSLDLITHKVAVYEDVLDTGVQHVCEISGG</sequence>
<dbReference type="Proteomes" id="UP001501116">
    <property type="component" value="Unassembled WGS sequence"/>
</dbReference>
<accession>A0ABN2Q1M8</accession>
<organism evidence="3 4">
    <name type="scientific">Amycolatopsis minnesotensis</name>
    <dbReference type="NCBI Taxonomy" id="337894"/>
    <lineage>
        <taxon>Bacteria</taxon>
        <taxon>Bacillati</taxon>
        <taxon>Actinomycetota</taxon>
        <taxon>Actinomycetes</taxon>
        <taxon>Pseudonocardiales</taxon>
        <taxon>Pseudonocardiaceae</taxon>
        <taxon>Amycolatopsis</taxon>
    </lineage>
</organism>
<dbReference type="PANTHER" id="PTHR30204">
    <property type="entry name" value="REDOX-CYCLING DRUG-SENSING TRANSCRIPTIONAL ACTIVATOR SOXR"/>
    <property type="match status" value="1"/>
</dbReference>
<gene>
    <name evidence="3" type="ORF">GCM10009754_02160</name>
</gene>
<keyword evidence="1" id="KW-0238">DNA-binding</keyword>
<evidence type="ECO:0000259" key="2">
    <source>
        <dbReference type="PROSITE" id="PS50937"/>
    </source>
</evidence>
<dbReference type="InterPro" id="IPR047057">
    <property type="entry name" value="MerR_fam"/>
</dbReference>
<evidence type="ECO:0000313" key="4">
    <source>
        <dbReference type="Proteomes" id="UP001501116"/>
    </source>
</evidence>
<comment type="caution">
    <text evidence="3">The sequence shown here is derived from an EMBL/GenBank/DDBJ whole genome shotgun (WGS) entry which is preliminary data.</text>
</comment>
<protein>
    <recommendedName>
        <fullName evidence="2">HTH merR-type domain-containing protein</fullName>
    </recommendedName>
</protein>
<dbReference type="InterPro" id="IPR009061">
    <property type="entry name" value="DNA-bd_dom_put_sf"/>
</dbReference>
<dbReference type="PROSITE" id="PS50937">
    <property type="entry name" value="HTH_MERR_2"/>
    <property type="match status" value="1"/>
</dbReference>
<dbReference type="Gene3D" id="1.10.1660.10">
    <property type="match status" value="1"/>
</dbReference>
<dbReference type="InterPro" id="IPR000551">
    <property type="entry name" value="MerR-type_HTH_dom"/>
</dbReference>
<keyword evidence="4" id="KW-1185">Reference proteome</keyword>
<dbReference type="SUPFAM" id="SSF46955">
    <property type="entry name" value="Putative DNA-binding domain"/>
    <property type="match status" value="1"/>
</dbReference>
<name>A0ABN2Q1M8_9PSEU</name>
<dbReference type="SMART" id="SM00422">
    <property type="entry name" value="HTH_MERR"/>
    <property type="match status" value="1"/>
</dbReference>
<dbReference type="EMBL" id="BAAANN010000001">
    <property type="protein sequence ID" value="GAA1938710.1"/>
    <property type="molecule type" value="Genomic_DNA"/>
</dbReference>
<reference evidence="3 4" key="1">
    <citation type="journal article" date="2019" name="Int. J. Syst. Evol. Microbiol.">
        <title>The Global Catalogue of Microorganisms (GCM) 10K type strain sequencing project: providing services to taxonomists for standard genome sequencing and annotation.</title>
        <authorList>
            <consortium name="The Broad Institute Genomics Platform"/>
            <consortium name="The Broad Institute Genome Sequencing Center for Infectious Disease"/>
            <person name="Wu L."/>
            <person name="Ma J."/>
        </authorList>
    </citation>
    <scope>NUCLEOTIDE SEQUENCE [LARGE SCALE GENOMIC DNA]</scope>
    <source>
        <strain evidence="3 4">JCM 14545</strain>
    </source>
</reference>
<dbReference type="Pfam" id="PF13411">
    <property type="entry name" value="MerR_1"/>
    <property type="match status" value="1"/>
</dbReference>
<evidence type="ECO:0000256" key="1">
    <source>
        <dbReference type="ARBA" id="ARBA00023125"/>
    </source>
</evidence>
<dbReference type="CDD" id="cd01109">
    <property type="entry name" value="HTH_YyaN"/>
    <property type="match status" value="1"/>
</dbReference>